<evidence type="ECO:0000313" key="9">
    <source>
        <dbReference type="Proteomes" id="UP000603457"/>
    </source>
</evidence>
<dbReference type="InterPro" id="IPR003594">
    <property type="entry name" value="HATPase_dom"/>
</dbReference>
<accession>A0ABR8FYX8</accession>
<feature type="coiled-coil region" evidence="6">
    <location>
        <begin position="10"/>
        <end position="86"/>
    </location>
</feature>
<dbReference type="Gene3D" id="3.30.565.10">
    <property type="entry name" value="Histidine kinase-like ATPase, C-terminal domain"/>
    <property type="match status" value="1"/>
</dbReference>
<evidence type="ECO:0000256" key="1">
    <source>
        <dbReference type="ARBA" id="ARBA00000085"/>
    </source>
</evidence>
<dbReference type="PANTHER" id="PTHR43065:SF50">
    <property type="entry name" value="HISTIDINE KINASE"/>
    <property type="match status" value="1"/>
</dbReference>
<dbReference type="SUPFAM" id="SSF55874">
    <property type="entry name" value="ATPase domain of HSP90 chaperone/DNA topoisomerase II/histidine kinase"/>
    <property type="match status" value="1"/>
</dbReference>
<evidence type="ECO:0000313" key="8">
    <source>
        <dbReference type="EMBL" id="MBD2596454.1"/>
    </source>
</evidence>
<dbReference type="RefSeq" id="WP_190969190.1">
    <property type="nucleotide sequence ID" value="NZ_JACJTB010000027.1"/>
</dbReference>
<organism evidence="8 9">
    <name type="scientific">Nostoc spongiaeforme FACHB-130</name>
    <dbReference type="NCBI Taxonomy" id="1357510"/>
    <lineage>
        <taxon>Bacteria</taxon>
        <taxon>Bacillati</taxon>
        <taxon>Cyanobacteriota</taxon>
        <taxon>Cyanophyceae</taxon>
        <taxon>Nostocales</taxon>
        <taxon>Nostocaceae</taxon>
        <taxon>Nostoc</taxon>
    </lineage>
</organism>
<dbReference type="Gene3D" id="1.10.287.130">
    <property type="match status" value="1"/>
</dbReference>
<evidence type="ECO:0000259" key="7">
    <source>
        <dbReference type="PROSITE" id="PS50109"/>
    </source>
</evidence>
<keyword evidence="4 8" id="KW-0808">Transferase</keyword>
<reference evidence="8 9" key="1">
    <citation type="journal article" date="2020" name="ISME J.">
        <title>Comparative genomics reveals insights into cyanobacterial evolution and habitat adaptation.</title>
        <authorList>
            <person name="Chen M.Y."/>
            <person name="Teng W.K."/>
            <person name="Zhao L."/>
            <person name="Hu C.X."/>
            <person name="Zhou Y.K."/>
            <person name="Han B.P."/>
            <person name="Song L.R."/>
            <person name="Shu W.S."/>
        </authorList>
    </citation>
    <scope>NUCLEOTIDE SEQUENCE [LARGE SCALE GENOMIC DNA]</scope>
    <source>
        <strain evidence="8 9">FACHB-130</strain>
    </source>
</reference>
<comment type="catalytic activity">
    <reaction evidence="1">
        <text>ATP + protein L-histidine = ADP + protein N-phospho-L-histidine.</text>
        <dbReference type="EC" id="2.7.13.3"/>
    </reaction>
</comment>
<dbReference type="CDD" id="cd00082">
    <property type="entry name" value="HisKA"/>
    <property type="match status" value="1"/>
</dbReference>
<dbReference type="InterPro" id="IPR005467">
    <property type="entry name" value="His_kinase_dom"/>
</dbReference>
<dbReference type="SMART" id="SM00388">
    <property type="entry name" value="HisKA"/>
    <property type="match status" value="1"/>
</dbReference>
<keyword evidence="5" id="KW-0902">Two-component regulatory system</keyword>
<evidence type="ECO:0000256" key="2">
    <source>
        <dbReference type="ARBA" id="ARBA00012438"/>
    </source>
</evidence>
<gene>
    <name evidence="8" type="ORF">H6G74_19265</name>
</gene>
<dbReference type="EMBL" id="JACJTB010000027">
    <property type="protein sequence ID" value="MBD2596454.1"/>
    <property type="molecule type" value="Genomic_DNA"/>
</dbReference>
<keyword evidence="3" id="KW-0597">Phosphoprotein</keyword>
<dbReference type="PANTHER" id="PTHR43065">
    <property type="entry name" value="SENSOR HISTIDINE KINASE"/>
    <property type="match status" value="1"/>
</dbReference>
<evidence type="ECO:0000256" key="4">
    <source>
        <dbReference type="ARBA" id="ARBA00022777"/>
    </source>
</evidence>
<keyword evidence="4 8" id="KW-0418">Kinase</keyword>
<dbReference type="Pfam" id="PF02518">
    <property type="entry name" value="HATPase_c"/>
    <property type="match status" value="1"/>
</dbReference>
<sequence>MQDIDYDGRLKELEKTVRVLQKKLERSEADRQQLENASEVRESLLKNVIRELEASQIALENRGQELENILGNLKALQIKLVESEKMSALGVLVAGIAHEINNPVSFIYGNLNYAHKYFQDVLGLVEIYQKHYPKPAIDIQKKIKAIELEFIQEDAHKLFQSMMCGAERICEIIKSLRTFSRLDEAEFKTVNIHDGIDSTLVILNNRFKASSNKLQDIQIIHKYGELPFVECYAGQLNQVFMNILANATDALEEAVIKKRCTQENFHPTIEIETKVINHDWVEISIADNGLGITEPVQTKLFDPFFTTKDIGKGTGLGLSISYKIIVELHRGKLECHSAPGAGANFIIQIPIRQSKNSALND</sequence>
<dbReference type="GO" id="GO:0016301">
    <property type="term" value="F:kinase activity"/>
    <property type="evidence" value="ECO:0007669"/>
    <property type="project" value="UniProtKB-KW"/>
</dbReference>
<dbReference type="PRINTS" id="PR00344">
    <property type="entry name" value="BCTRLSENSOR"/>
</dbReference>
<dbReference type="InterPro" id="IPR036097">
    <property type="entry name" value="HisK_dim/P_sf"/>
</dbReference>
<comment type="caution">
    <text evidence="8">The sequence shown here is derived from an EMBL/GenBank/DDBJ whole genome shotgun (WGS) entry which is preliminary data.</text>
</comment>
<feature type="domain" description="Histidine kinase" evidence="7">
    <location>
        <begin position="95"/>
        <end position="353"/>
    </location>
</feature>
<proteinExistence type="predicted"/>
<dbReference type="PROSITE" id="PS50109">
    <property type="entry name" value="HIS_KIN"/>
    <property type="match status" value="1"/>
</dbReference>
<evidence type="ECO:0000256" key="3">
    <source>
        <dbReference type="ARBA" id="ARBA00022553"/>
    </source>
</evidence>
<dbReference type="EC" id="2.7.13.3" evidence="2"/>
<dbReference type="SMART" id="SM00387">
    <property type="entry name" value="HATPase_c"/>
    <property type="match status" value="1"/>
</dbReference>
<dbReference type="InterPro" id="IPR004358">
    <property type="entry name" value="Sig_transdc_His_kin-like_C"/>
</dbReference>
<name>A0ABR8FYX8_9NOSO</name>
<evidence type="ECO:0000256" key="6">
    <source>
        <dbReference type="SAM" id="Coils"/>
    </source>
</evidence>
<dbReference type="InterPro" id="IPR036890">
    <property type="entry name" value="HATPase_C_sf"/>
</dbReference>
<protein>
    <recommendedName>
        <fullName evidence="2">histidine kinase</fullName>
        <ecNumber evidence="2">2.7.13.3</ecNumber>
    </recommendedName>
</protein>
<evidence type="ECO:0000256" key="5">
    <source>
        <dbReference type="ARBA" id="ARBA00023012"/>
    </source>
</evidence>
<dbReference type="SUPFAM" id="SSF47384">
    <property type="entry name" value="Homodimeric domain of signal transducing histidine kinase"/>
    <property type="match status" value="1"/>
</dbReference>
<dbReference type="Proteomes" id="UP000603457">
    <property type="component" value="Unassembled WGS sequence"/>
</dbReference>
<keyword evidence="6" id="KW-0175">Coiled coil</keyword>
<dbReference type="InterPro" id="IPR003661">
    <property type="entry name" value="HisK_dim/P_dom"/>
</dbReference>
<keyword evidence="9" id="KW-1185">Reference proteome</keyword>